<dbReference type="GO" id="GO:0047262">
    <property type="term" value="F:polygalacturonate 4-alpha-galacturonosyltransferase activity"/>
    <property type="evidence" value="ECO:0007669"/>
    <property type="project" value="InterPro"/>
</dbReference>
<comment type="pathway">
    <text evidence="1">Glycan metabolism; pectin biosynthesis.</text>
</comment>
<evidence type="ECO:0000313" key="7">
    <source>
        <dbReference type="EMBL" id="VAI81741.1"/>
    </source>
</evidence>
<keyword evidence="3" id="KW-0328">Glycosyltransferase</keyword>
<keyword evidence="6" id="KW-1133">Transmembrane helix</keyword>
<evidence type="ECO:0000256" key="6">
    <source>
        <dbReference type="SAM" id="Phobius"/>
    </source>
</evidence>
<dbReference type="Pfam" id="PF01501">
    <property type="entry name" value="Glyco_transf_8"/>
    <property type="match status" value="1"/>
</dbReference>
<keyword evidence="6" id="KW-0812">Transmembrane</keyword>
<dbReference type="AlphaFoldDB" id="A0A9R0ZRX9"/>
<gene>
    <name evidence="7" type="ORF">TRITD_7Av1G275620</name>
</gene>
<feature type="region of interest" description="Disordered" evidence="5">
    <location>
        <begin position="1"/>
        <end position="70"/>
    </location>
</feature>
<evidence type="ECO:0000256" key="5">
    <source>
        <dbReference type="SAM" id="MobiDB-lite"/>
    </source>
</evidence>
<evidence type="ECO:0008006" key="9">
    <source>
        <dbReference type="Google" id="ProtNLM"/>
    </source>
</evidence>
<dbReference type="Gene3D" id="3.90.550.10">
    <property type="entry name" value="Spore Coat Polysaccharide Biosynthesis Protein SpsA, Chain A"/>
    <property type="match status" value="1"/>
</dbReference>
<feature type="coiled-coil region" evidence="4">
    <location>
        <begin position="225"/>
        <end position="252"/>
    </location>
</feature>
<keyword evidence="6" id="KW-0472">Membrane</keyword>
<dbReference type="PANTHER" id="PTHR32116:SF76">
    <property type="entry name" value="GALACTURONOSYLTRANSFERASE 3-RELATED"/>
    <property type="match status" value="1"/>
</dbReference>
<dbReference type="SUPFAM" id="SSF53448">
    <property type="entry name" value="Nucleotide-diphospho-sugar transferases"/>
    <property type="match status" value="1"/>
</dbReference>
<evidence type="ECO:0000256" key="4">
    <source>
        <dbReference type="SAM" id="Coils"/>
    </source>
</evidence>
<organism evidence="7 8">
    <name type="scientific">Triticum turgidum subsp. durum</name>
    <name type="common">Durum wheat</name>
    <name type="synonym">Triticum durum</name>
    <dbReference type="NCBI Taxonomy" id="4567"/>
    <lineage>
        <taxon>Eukaryota</taxon>
        <taxon>Viridiplantae</taxon>
        <taxon>Streptophyta</taxon>
        <taxon>Embryophyta</taxon>
        <taxon>Tracheophyta</taxon>
        <taxon>Spermatophyta</taxon>
        <taxon>Magnoliopsida</taxon>
        <taxon>Liliopsida</taxon>
        <taxon>Poales</taxon>
        <taxon>Poaceae</taxon>
        <taxon>BOP clade</taxon>
        <taxon>Pooideae</taxon>
        <taxon>Triticodae</taxon>
        <taxon>Triticeae</taxon>
        <taxon>Triticinae</taxon>
        <taxon>Triticum</taxon>
    </lineage>
</organism>
<proteinExistence type="inferred from homology"/>
<feature type="compositionally biased region" description="Low complexity" evidence="5">
    <location>
        <begin position="30"/>
        <end position="48"/>
    </location>
</feature>
<accession>A0A9R0ZRX9</accession>
<dbReference type="InterPro" id="IPR029993">
    <property type="entry name" value="GAUT"/>
</dbReference>
<keyword evidence="4" id="KW-0175">Coiled coil</keyword>
<dbReference type="Pfam" id="PF25557">
    <property type="entry name" value="GAUT_1"/>
    <property type="match status" value="1"/>
</dbReference>
<name>A0A9R0ZRX9_TRITD</name>
<evidence type="ECO:0000256" key="2">
    <source>
        <dbReference type="ARBA" id="ARBA00006351"/>
    </source>
</evidence>
<keyword evidence="3" id="KW-0808">Transferase</keyword>
<dbReference type="OMA" id="MTGIYHY"/>
<dbReference type="InterPro" id="IPR029044">
    <property type="entry name" value="Nucleotide-diphossugar_trans"/>
</dbReference>
<keyword evidence="8" id="KW-1185">Reference proteome</keyword>
<dbReference type="InterPro" id="IPR002495">
    <property type="entry name" value="Glyco_trans_8"/>
</dbReference>
<dbReference type="Gramene" id="TRITD7Av1G275620.1">
    <property type="protein sequence ID" value="TRITD7Av1G275620.1"/>
    <property type="gene ID" value="TRITD7Av1G275620"/>
</dbReference>
<dbReference type="Proteomes" id="UP000324705">
    <property type="component" value="Chromosome 7A"/>
</dbReference>
<protein>
    <recommendedName>
        <fullName evidence="9">Hexosyltransferase</fullName>
    </recommendedName>
</protein>
<dbReference type="CDD" id="cd06429">
    <property type="entry name" value="GT8_like_1"/>
    <property type="match status" value="1"/>
</dbReference>
<comment type="similarity">
    <text evidence="2">Belongs to the glycosyltransferase 8 family.</text>
</comment>
<evidence type="ECO:0000256" key="1">
    <source>
        <dbReference type="ARBA" id="ARBA00004877"/>
    </source>
</evidence>
<evidence type="ECO:0000313" key="8">
    <source>
        <dbReference type="Proteomes" id="UP000324705"/>
    </source>
</evidence>
<evidence type="ECO:0000256" key="3">
    <source>
        <dbReference type="ARBA" id="ARBA00022676"/>
    </source>
</evidence>
<sequence>MDAATALGVPPHVAVTVSPPFPLRSERKNGGPALPLAPPGDSSPEKSTPAPPPSPHLHSSMAFPSLPPNPSSAAAWRRRSGLVALLLLLLFLSFQVVVHVPSVRSAVSRRLFSDHRHRAAREASPRSCPGCGDLQDVEDFNKTIAYTDQDGRIKLFKVTAREFASSSIWENPLLPRDSYPAAEIQETVEEQQLAAGSEANNVSTAAVSATQRPDPIKLKREVFRRRRKEQRIQELLQMDKEAELQLRNAATNSSRNFDNKVKVSYNIWRQEFHHTNTDSTVKLMIDQIIMAKVYATIARSQNEPDLYASLMKCIKESKAAIGDAHMDSELDSSALERAKAMGHVLSSARDVLYNSDEVSRRLRVMLQSAELNINTAKKQNTFLVQHAAKTVPMPLHCLHMQLITDYHLRDGVIKEYFQAAALKDEEDKAKLEDRSLYHYAIFSDNVLAASVVVRSTVTNAKEPNKHVFHIVTDKLNFAAMKMWFISHSPRPATVHVENIDNFKWLNSSYCLVMRQLESARLKEFYFKAHDPSSLSDGTENLKYRNPKYLSMLNHLRFYMPEIHPKLDKILFLDDDVVVQKDLTPLWDVDLKGMVNGAVETCKESFHRFDTYLNFSHPKISENFDPRACGWAFGMNMFDLKEWKKRNITGIYHYWQNLNEDRKLWKLGTLPPGLITFYNLTHPLDHTWHVLGLGYDPAVDIAEIENAAVVHYNGNYKPWLDLAVSKYKAYWSKYVDVDSSHIRHCYASKQ</sequence>
<feature type="transmembrane region" description="Helical" evidence="6">
    <location>
        <begin position="81"/>
        <end position="100"/>
    </location>
</feature>
<dbReference type="PANTHER" id="PTHR32116">
    <property type="entry name" value="GALACTURONOSYLTRANSFERASE 4-RELATED"/>
    <property type="match status" value="1"/>
</dbReference>
<reference evidence="7 8" key="1">
    <citation type="submission" date="2017-09" db="EMBL/GenBank/DDBJ databases">
        <authorList>
            <consortium name="International Durum Wheat Genome Sequencing Consortium (IDWGSC)"/>
            <person name="Milanesi L."/>
        </authorList>
    </citation>
    <scope>NUCLEOTIDE SEQUENCE [LARGE SCALE GENOMIC DNA]</scope>
    <source>
        <strain evidence="8">cv. Svevo</strain>
    </source>
</reference>
<dbReference type="EMBL" id="LT934123">
    <property type="protein sequence ID" value="VAI81741.1"/>
    <property type="molecule type" value="Genomic_DNA"/>
</dbReference>